<sequence>MREAAQQDLLATLQRLADLGFTKVEPFDFTNFEKLGDALQATGLAAPTSHAHFLGDDVDRRAVFEAARELGIETVIDPATAPERWQSAAGVAEIADELNAAAELGAGFGIRVGYHNHAYELESVIDGQTAFELLATRLAPEVVLEVDTYWAAVGGRHPVELLRRLGGRVTALHLKDGPGTKDTLDQVALGSGSMPLRAIIEAAPAALRVIELDDSRRDRFEAIASSYKYLLEEDLA</sequence>
<proteinExistence type="predicted"/>
<dbReference type="InterPro" id="IPR013022">
    <property type="entry name" value="Xyl_isomerase-like_TIM-brl"/>
</dbReference>
<dbReference type="InterPro" id="IPR036237">
    <property type="entry name" value="Xyl_isomerase-like_sf"/>
</dbReference>
<dbReference type="RefSeq" id="WP_307863835.1">
    <property type="nucleotide sequence ID" value="NZ_BAAAVU010000005.1"/>
</dbReference>
<gene>
    <name evidence="2" type="ORF">JOF29_007058</name>
</gene>
<dbReference type="EMBL" id="JAGINT010000002">
    <property type="protein sequence ID" value="MBP2355948.1"/>
    <property type="molecule type" value="Genomic_DNA"/>
</dbReference>
<dbReference type="PANTHER" id="PTHR12110">
    <property type="entry name" value="HYDROXYPYRUVATE ISOMERASE"/>
    <property type="match status" value="1"/>
</dbReference>
<reference evidence="2 3" key="1">
    <citation type="submission" date="2021-03" db="EMBL/GenBank/DDBJ databases">
        <title>Sequencing the genomes of 1000 actinobacteria strains.</title>
        <authorList>
            <person name="Klenk H.-P."/>
        </authorList>
    </citation>
    <scope>NUCLEOTIDE SEQUENCE [LARGE SCALE GENOMIC DNA]</scope>
    <source>
        <strain evidence="2 3">DSM 18824</strain>
    </source>
</reference>
<dbReference type="Gene3D" id="3.20.20.150">
    <property type="entry name" value="Divalent-metal-dependent TIM barrel enzymes"/>
    <property type="match status" value="1"/>
</dbReference>
<name>A0ABS4UWB1_9ACTN</name>
<dbReference type="PANTHER" id="PTHR12110:SF41">
    <property type="entry name" value="INOSOSE DEHYDRATASE"/>
    <property type="match status" value="1"/>
</dbReference>
<evidence type="ECO:0000313" key="3">
    <source>
        <dbReference type="Proteomes" id="UP000755585"/>
    </source>
</evidence>
<evidence type="ECO:0000259" key="1">
    <source>
        <dbReference type="Pfam" id="PF01261"/>
    </source>
</evidence>
<accession>A0ABS4UWB1</accession>
<evidence type="ECO:0000313" key="2">
    <source>
        <dbReference type="EMBL" id="MBP2355948.1"/>
    </source>
</evidence>
<dbReference type="InterPro" id="IPR050312">
    <property type="entry name" value="IolE/XylAMocC-like"/>
</dbReference>
<protein>
    <submittedName>
        <fullName evidence="2">Sugar phosphate isomerase/epimerase</fullName>
    </submittedName>
</protein>
<keyword evidence="2" id="KW-0413">Isomerase</keyword>
<dbReference type="GO" id="GO:0016853">
    <property type="term" value="F:isomerase activity"/>
    <property type="evidence" value="ECO:0007669"/>
    <property type="project" value="UniProtKB-KW"/>
</dbReference>
<organism evidence="2 3">
    <name type="scientific">Kribbella aluminosa</name>
    <dbReference type="NCBI Taxonomy" id="416017"/>
    <lineage>
        <taxon>Bacteria</taxon>
        <taxon>Bacillati</taxon>
        <taxon>Actinomycetota</taxon>
        <taxon>Actinomycetes</taxon>
        <taxon>Propionibacteriales</taxon>
        <taxon>Kribbellaceae</taxon>
        <taxon>Kribbella</taxon>
    </lineage>
</organism>
<comment type="caution">
    <text evidence="2">The sequence shown here is derived from an EMBL/GenBank/DDBJ whole genome shotgun (WGS) entry which is preliminary data.</text>
</comment>
<keyword evidence="3" id="KW-1185">Reference proteome</keyword>
<feature type="domain" description="Xylose isomerase-like TIM barrel" evidence="1">
    <location>
        <begin position="14"/>
        <end position="202"/>
    </location>
</feature>
<dbReference type="Proteomes" id="UP000755585">
    <property type="component" value="Unassembled WGS sequence"/>
</dbReference>
<dbReference type="SUPFAM" id="SSF51658">
    <property type="entry name" value="Xylose isomerase-like"/>
    <property type="match status" value="1"/>
</dbReference>
<dbReference type="Pfam" id="PF01261">
    <property type="entry name" value="AP_endonuc_2"/>
    <property type="match status" value="1"/>
</dbReference>